<dbReference type="SUPFAM" id="SSF52540">
    <property type="entry name" value="P-loop containing nucleoside triphosphate hydrolases"/>
    <property type="match status" value="1"/>
</dbReference>
<dbReference type="InterPro" id="IPR027417">
    <property type="entry name" value="P-loop_NTPase"/>
</dbReference>
<evidence type="ECO:0000313" key="6">
    <source>
        <dbReference type="EMBL" id="HIR88919.1"/>
    </source>
</evidence>
<keyword evidence="2" id="KW-0547">Nucleotide-binding</keyword>
<reference evidence="6" key="1">
    <citation type="submission" date="2020-10" db="EMBL/GenBank/DDBJ databases">
        <authorList>
            <person name="Gilroy R."/>
        </authorList>
    </citation>
    <scope>NUCLEOTIDE SEQUENCE</scope>
    <source>
        <strain evidence="6">ChiW13-3771</strain>
    </source>
</reference>
<dbReference type="PANTHER" id="PTHR42781">
    <property type="entry name" value="SPERMIDINE/PUTRESCINE IMPORT ATP-BINDING PROTEIN POTA"/>
    <property type="match status" value="1"/>
</dbReference>
<organism evidence="6 7">
    <name type="scientific">Candidatus Fimimorpha faecalis</name>
    <dbReference type="NCBI Taxonomy" id="2840824"/>
    <lineage>
        <taxon>Bacteria</taxon>
        <taxon>Bacillati</taxon>
        <taxon>Bacillota</taxon>
        <taxon>Clostridia</taxon>
        <taxon>Eubacteriales</taxon>
        <taxon>Candidatus Fimimorpha</taxon>
    </lineage>
</organism>
<evidence type="ECO:0000256" key="2">
    <source>
        <dbReference type="ARBA" id="ARBA00022741"/>
    </source>
</evidence>
<dbReference type="InterPro" id="IPR003439">
    <property type="entry name" value="ABC_transporter-like_ATP-bd"/>
</dbReference>
<reference evidence="6" key="2">
    <citation type="journal article" date="2021" name="PeerJ">
        <title>Extensive microbial diversity within the chicken gut microbiome revealed by metagenomics and culture.</title>
        <authorList>
            <person name="Gilroy R."/>
            <person name="Ravi A."/>
            <person name="Getino M."/>
            <person name="Pursley I."/>
            <person name="Horton D.L."/>
            <person name="Alikhan N.F."/>
            <person name="Baker D."/>
            <person name="Gharbi K."/>
            <person name="Hall N."/>
            <person name="Watson M."/>
            <person name="Adriaenssens E.M."/>
            <person name="Foster-Nyarko E."/>
            <person name="Jarju S."/>
            <person name="Secka A."/>
            <person name="Antonio M."/>
            <person name="Oren A."/>
            <person name="Chaudhuri R.R."/>
            <person name="La Ragione R."/>
            <person name="Hildebrand F."/>
            <person name="Pallen M.J."/>
        </authorList>
    </citation>
    <scope>NUCLEOTIDE SEQUENCE</scope>
    <source>
        <strain evidence="6">ChiW13-3771</strain>
    </source>
</reference>
<evidence type="ECO:0000256" key="4">
    <source>
        <dbReference type="ARBA" id="ARBA00066388"/>
    </source>
</evidence>
<name>A0A9D1JDE0_9FIRM</name>
<evidence type="ECO:0000313" key="7">
    <source>
        <dbReference type="Proteomes" id="UP000824201"/>
    </source>
</evidence>
<evidence type="ECO:0000256" key="3">
    <source>
        <dbReference type="ARBA" id="ARBA00022840"/>
    </source>
</evidence>
<keyword evidence="1" id="KW-0813">Transport</keyword>
<dbReference type="EC" id="7.6.2.9" evidence="4"/>
<protein>
    <recommendedName>
        <fullName evidence="4">ABC-type quaternary amine transporter</fullName>
        <ecNumber evidence="4">7.6.2.9</ecNumber>
    </recommendedName>
</protein>
<dbReference type="InterPro" id="IPR017871">
    <property type="entry name" value="ABC_transporter-like_CS"/>
</dbReference>
<dbReference type="Pfam" id="PF00005">
    <property type="entry name" value="ABC_tran"/>
    <property type="match status" value="1"/>
</dbReference>
<feature type="domain" description="ABC transporter" evidence="5">
    <location>
        <begin position="6"/>
        <end position="236"/>
    </location>
</feature>
<comment type="caution">
    <text evidence="6">The sequence shown here is derived from an EMBL/GenBank/DDBJ whole genome shotgun (WGS) entry which is preliminary data.</text>
</comment>
<keyword evidence="3 6" id="KW-0067">ATP-binding</keyword>
<gene>
    <name evidence="6" type="ORF">IAC96_08230</name>
</gene>
<proteinExistence type="predicted"/>
<dbReference type="Gene3D" id="3.40.50.300">
    <property type="entry name" value="P-loop containing nucleotide triphosphate hydrolases"/>
    <property type="match status" value="1"/>
</dbReference>
<dbReference type="FunFam" id="3.40.50.300:FF:000425">
    <property type="entry name" value="Probable ABC transporter, ATP-binding subunit"/>
    <property type="match status" value="1"/>
</dbReference>
<dbReference type="InterPro" id="IPR050093">
    <property type="entry name" value="ABC_SmlMolc_Importer"/>
</dbReference>
<dbReference type="PROSITE" id="PS00211">
    <property type="entry name" value="ABC_TRANSPORTER_1"/>
    <property type="match status" value="1"/>
</dbReference>
<dbReference type="GO" id="GO:0015418">
    <property type="term" value="F:ABC-type quaternary ammonium compound transporting activity"/>
    <property type="evidence" value="ECO:0007669"/>
    <property type="project" value="UniProtKB-EC"/>
</dbReference>
<evidence type="ECO:0000259" key="5">
    <source>
        <dbReference type="PROSITE" id="PS50893"/>
    </source>
</evidence>
<dbReference type="PANTHER" id="PTHR42781:SF4">
    <property type="entry name" value="SPERMIDINE_PUTRESCINE IMPORT ATP-BINDING PROTEIN POTA"/>
    <property type="match status" value="1"/>
</dbReference>
<dbReference type="PROSITE" id="PS50893">
    <property type="entry name" value="ABC_TRANSPORTER_2"/>
    <property type="match status" value="1"/>
</dbReference>
<dbReference type="Proteomes" id="UP000824201">
    <property type="component" value="Unassembled WGS sequence"/>
</dbReference>
<dbReference type="EMBL" id="DVHN01000105">
    <property type="protein sequence ID" value="HIR88919.1"/>
    <property type="molecule type" value="Genomic_DNA"/>
</dbReference>
<dbReference type="SMART" id="SM00382">
    <property type="entry name" value="AAA"/>
    <property type="match status" value="1"/>
</dbReference>
<sequence length="259" mass="29446">MSEIKLEVSHIRKQFDREEVLKDISFQVKKGEFLAILGLSGCGKTTLLRILIGLEHPDSGSIKKDGKEISKLAPNERGMGIIFQNYALFPNMTVLDNVAYALKLKKETKASAKEIALHTLEQIGMSEHLNKKPRQLSGGQQQRVAIARTLAMNPDIVLLDEPISALDVTNREIMKQELKAIQEKFHSTMIFITHEQEEAFYLADRIMVMSEGRMEQLDTPENIFKNPANAFVRDFVVAHLEQKYESLLKCTGRMKNEFN</sequence>
<dbReference type="GO" id="GO:0016887">
    <property type="term" value="F:ATP hydrolysis activity"/>
    <property type="evidence" value="ECO:0007669"/>
    <property type="project" value="InterPro"/>
</dbReference>
<dbReference type="AlphaFoldDB" id="A0A9D1JDE0"/>
<accession>A0A9D1JDE0</accession>
<evidence type="ECO:0000256" key="1">
    <source>
        <dbReference type="ARBA" id="ARBA00022448"/>
    </source>
</evidence>
<dbReference type="InterPro" id="IPR003593">
    <property type="entry name" value="AAA+_ATPase"/>
</dbReference>
<dbReference type="GO" id="GO:0005524">
    <property type="term" value="F:ATP binding"/>
    <property type="evidence" value="ECO:0007669"/>
    <property type="project" value="UniProtKB-KW"/>
</dbReference>